<dbReference type="EMBL" id="CAFBMZ010000026">
    <property type="protein sequence ID" value="CAB4923255.1"/>
    <property type="molecule type" value="Genomic_DNA"/>
</dbReference>
<name>A0A6J7HYD5_9ZZZZ</name>
<organism evidence="1">
    <name type="scientific">freshwater metagenome</name>
    <dbReference type="NCBI Taxonomy" id="449393"/>
    <lineage>
        <taxon>unclassified sequences</taxon>
        <taxon>metagenomes</taxon>
        <taxon>ecological metagenomes</taxon>
    </lineage>
</organism>
<gene>
    <name evidence="1" type="ORF">UFOPK3684_00519</name>
</gene>
<accession>A0A6J7HYD5</accession>
<dbReference type="AlphaFoldDB" id="A0A6J7HYD5"/>
<dbReference type="GO" id="GO:0030246">
    <property type="term" value="F:carbohydrate binding"/>
    <property type="evidence" value="ECO:0007669"/>
    <property type="project" value="InterPro"/>
</dbReference>
<dbReference type="SUPFAM" id="SSF74650">
    <property type="entry name" value="Galactose mutarotase-like"/>
    <property type="match status" value="1"/>
</dbReference>
<protein>
    <submittedName>
        <fullName evidence="1">Unannotated protein</fullName>
    </submittedName>
</protein>
<dbReference type="GO" id="GO:0005975">
    <property type="term" value="P:carbohydrate metabolic process"/>
    <property type="evidence" value="ECO:0007669"/>
    <property type="project" value="InterPro"/>
</dbReference>
<dbReference type="Gene3D" id="2.70.98.10">
    <property type="match status" value="1"/>
</dbReference>
<dbReference type="InterPro" id="IPR011013">
    <property type="entry name" value="Gal_mutarotase_sf_dom"/>
</dbReference>
<proteinExistence type="predicted"/>
<dbReference type="InterPro" id="IPR014718">
    <property type="entry name" value="GH-type_carb-bd"/>
</dbReference>
<evidence type="ECO:0000313" key="1">
    <source>
        <dbReference type="EMBL" id="CAB4923255.1"/>
    </source>
</evidence>
<reference evidence="1" key="1">
    <citation type="submission" date="2020-05" db="EMBL/GenBank/DDBJ databases">
        <authorList>
            <person name="Chiriac C."/>
            <person name="Salcher M."/>
            <person name="Ghai R."/>
            <person name="Kavagutti S V."/>
        </authorList>
    </citation>
    <scope>NUCLEOTIDE SEQUENCE</scope>
</reference>
<dbReference type="GO" id="GO:0003824">
    <property type="term" value="F:catalytic activity"/>
    <property type="evidence" value="ECO:0007669"/>
    <property type="project" value="InterPro"/>
</dbReference>
<sequence>MTLQTLASQELSILVMPENGGAITQATFNDRKFLATPPRASIAPKHLGLESDWVAAWNGGWQPLLPNAGAEFFDGKYPQGFHGNASQASWNVIQQSADAISLEWSGENLASKRTIQLDKNSISLSGSLINHDVQERSVIVTEHLVLGSDFLESEISIEPIGQARFRELEYDGSAQGRDFLPWDSFHEKNWATVTSDTPARMGVFSEISCIKVSNEIFEIEISWDAHTLPFLWIWQELGYTQEHPWNGEYWALGVEPSSSADGMGIGGNSVRKLKSNEELTWSVNLKIQKRAGK</sequence>